<dbReference type="Proteomes" id="UP000018144">
    <property type="component" value="Unassembled WGS sequence"/>
</dbReference>
<protein>
    <submittedName>
        <fullName evidence="2">Uncharacterized protein</fullName>
    </submittedName>
</protein>
<feature type="compositionally biased region" description="Polar residues" evidence="1">
    <location>
        <begin position="67"/>
        <end position="80"/>
    </location>
</feature>
<keyword evidence="3" id="KW-1185">Reference proteome</keyword>
<proteinExistence type="predicted"/>
<dbReference type="EMBL" id="HF935459">
    <property type="protein sequence ID" value="CCX30636.1"/>
    <property type="molecule type" value="Genomic_DNA"/>
</dbReference>
<gene>
    <name evidence="2" type="ORF">PCON_08973</name>
</gene>
<feature type="region of interest" description="Disordered" evidence="1">
    <location>
        <begin position="52"/>
        <end position="80"/>
    </location>
</feature>
<sequence length="80" mass="8555">MRTTTASLLHDAVCIYLEHEAEAEAEAASWPIATPIGGRFPSLRRKGKVDCSTFATSHDGPKRASPIVSSDSTIPTQRSA</sequence>
<evidence type="ECO:0000256" key="1">
    <source>
        <dbReference type="SAM" id="MobiDB-lite"/>
    </source>
</evidence>
<dbReference type="AlphaFoldDB" id="U4LT87"/>
<evidence type="ECO:0000313" key="2">
    <source>
        <dbReference type="EMBL" id="CCX30636.1"/>
    </source>
</evidence>
<evidence type="ECO:0000313" key="3">
    <source>
        <dbReference type="Proteomes" id="UP000018144"/>
    </source>
</evidence>
<name>U4LT87_PYROM</name>
<organism evidence="2 3">
    <name type="scientific">Pyronema omphalodes (strain CBS 100304)</name>
    <name type="common">Pyronema confluens</name>
    <dbReference type="NCBI Taxonomy" id="1076935"/>
    <lineage>
        <taxon>Eukaryota</taxon>
        <taxon>Fungi</taxon>
        <taxon>Dikarya</taxon>
        <taxon>Ascomycota</taxon>
        <taxon>Pezizomycotina</taxon>
        <taxon>Pezizomycetes</taxon>
        <taxon>Pezizales</taxon>
        <taxon>Pyronemataceae</taxon>
        <taxon>Pyronema</taxon>
    </lineage>
</organism>
<accession>U4LT87</accession>
<reference evidence="2 3" key="1">
    <citation type="journal article" date="2013" name="PLoS Genet.">
        <title>The genome and development-dependent transcriptomes of Pyronema confluens: a window into fungal evolution.</title>
        <authorList>
            <person name="Traeger S."/>
            <person name="Altegoer F."/>
            <person name="Freitag M."/>
            <person name="Gabaldon T."/>
            <person name="Kempken F."/>
            <person name="Kumar A."/>
            <person name="Marcet-Houben M."/>
            <person name="Poggeler S."/>
            <person name="Stajich J.E."/>
            <person name="Nowrousian M."/>
        </authorList>
    </citation>
    <scope>NUCLEOTIDE SEQUENCE [LARGE SCALE GENOMIC DNA]</scope>
    <source>
        <strain evidence="3">CBS 100304</strain>
        <tissue evidence="2">Vegetative mycelium</tissue>
    </source>
</reference>